<keyword evidence="2" id="KW-1185">Reference proteome</keyword>
<organism evidence="1 2">
    <name type="scientific">Tsukamurella strandjordii</name>
    <dbReference type="NCBI Taxonomy" id="147577"/>
    <lineage>
        <taxon>Bacteria</taxon>
        <taxon>Bacillati</taxon>
        <taxon>Actinomycetota</taxon>
        <taxon>Actinomycetes</taxon>
        <taxon>Mycobacteriales</taxon>
        <taxon>Tsukamurellaceae</taxon>
        <taxon>Tsukamurella</taxon>
    </lineage>
</organism>
<proteinExistence type="predicted"/>
<dbReference type="RefSeq" id="WP_305110283.1">
    <property type="nucleotide sequence ID" value="NZ_JAUTIX010000001.1"/>
</dbReference>
<dbReference type="EMBL" id="JAUTIX010000001">
    <property type="protein sequence ID" value="MDP0396975.1"/>
    <property type="molecule type" value="Genomic_DNA"/>
</dbReference>
<comment type="caution">
    <text evidence="1">The sequence shown here is derived from an EMBL/GenBank/DDBJ whole genome shotgun (WGS) entry which is preliminary data.</text>
</comment>
<reference evidence="1" key="1">
    <citation type="submission" date="2023-08" db="EMBL/GenBank/DDBJ databases">
        <title>The draft genome of Tsukamurella strandjordii strain 050030.</title>
        <authorList>
            <person name="Zhao F."/>
            <person name="Feng Y."/>
            <person name="Zong Z."/>
        </authorList>
    </citation>
    <scope>NUCLEOTIDE SEQUENCE</scope>
    <source>
        <strain evidence="1">050030</strain>
    </source>
</reference>
<dbReference type="Proteomes" id="UP001178281">
    <property type="component" value="Unassembled WGS sequence"/>
</dbReference>
<name>A0AA90NEI1_9ACTN</name>
<protein>
    <submittedName>
        <fullName evidence="1">Uncharacterized protein</fullName>
    </submittedName>
</protein>
<gene>
    <name evidence="1" type="ORF">Q7X28_03460</name>
</gene>
<evidence type="ECO:0000313" key="1">
    <source>
        <dbReference type="EMBL" id="MDP0396975.1"/>
    </source>
</evidence>
<evidence type="ECO:0000313" key="2">
    <source>
        <dbReference type="Proteomes" id="UP001178281"/>
    </source>
</evidence>
<accession>A0AA90NEI1</accession>
<sequence>MTDSMKWKFRIPSTTSSLEMNVPTEIRRWAGLLRELVAVNLARGDDVVVAEVLSPTGWSMRTTDGDSDGFLTWLDETAIVATDRLGDNRGPNQRTATFDIFIGGTEAGRIDFHIPEILGVATVSTAWGELDSAVLGLTAEEEVNLHARVFGYALQEWHTGREYIELYTLHQAAVQEEDQAYRTWNRLKIAFAMAQAALLSPTLTIPGPPLFTVGRWLYVPCTDEQLATLADIPEVTATRTGSPDPNYAIISVTDTAPTDTYYAVIHTLGYSTLPDIEAELTRIKSLEAEEILTARLDEQ</sequence>
<dbReference type="AlphaFoldDB" id="A0AA90NEI1"/>